<dbReference type="Proteomes" id="UP000239340">
    <property type="component" value="Plasmid pSfreNXT3c"/>
</dbReference>
<reference evidence="4 5" key="1">
    <citation type="submission" date="2017-10" db="EMBL/GenBank/DDBJ databases">
        <title>Analysis of the genome sequences of Rhizobium populations associated to common bean (phaseolus vulgaris).</title>
        <authorList>
            <person name="Bustos P."/>
            <person name="Santamaria R.I."/>
            <person name="Miranda-Sanchez F."/>
            <person name="Perez-Carrascal O."/>
            <person name="Juarez S."/>
            <person name="Lozano L."/>
            <person name="Martinez-Flores I."/>
            <person name="Vinuesa P."/>
            <person name="Martinez-Romero E."/>
            <person name="Cevallos M.A."/>
            <person name="Romero D."/>
            <person name="Davila G."/>
            <person name="Gonzalez V."/>
        </authorList>
    </citation>
    <scope>NUCLEOTIDE SEQUENCE [LARGE SCALE GENOMIC DNA]</scope>
    <source>
        <strain evidence="4 5">NXT3</strain>
        <plasmid evidence="5">Plasmid psfrenxt3c</plasmid>
    </source>
</reference>
<keyword evidence="1" id="KW-0808">Transferase</keyword>
<evidence type="ECO:0000256" key="1">
    <source>
        <dbReference type="ARBA" id="ARBA00022679"/>
    </source>
</evidence>
<dbReference type="InterPro" id="IPR029056">
    <property type="entry name" value="Ribokinase-like"/>
</dbReference>
<gene>
    <name evidence="4" type="ORF">NXT3_PC00182</name>
</gene>
<name>A0A2L0HF03_RHIFR</name>
<accession>A0A2L0HF03</accession>
<organism evidence="4 5">
    <name type="scientific">Rhizobium fredii</name>
    <name type="common">Sinorhizobium fredii</name>
    <dbReference type="NCBI Taxonomy" id="380"/>
    <lineage>
        <taxon>Bacteria</taxon>
        <taxon>Pseudomonadati</taxon>
        <taxon>Pseudomonadota</taxon>
        <taxon>Alphaproteobacteria</taxon>
        <taxon>Hyphomicrobiales</taxon>
        <taxon>Rhizobiaceae</taxon>
        <taxon>Sinorhizobium/Ensifer group</taxon>
        <taxon>Sinorhizobium</taxon>
    </lineage>
</organism>
<dbReference type="Gene3D" id="3.40.1190.20">
    <property type="match status" value="1"/>
</dbReference>
<dbReference type="InterPro" id="IPR002173">
    <property type="entry name" value="Carboh/pur_kinase_PfkB_CS"/>
</dbReference>
<dbReference type="PANTHER" id="PTHR10584:SF166">
    <property type="entry name" value="RIBOKINASE"/>
    <property type="match status" value="1"/>
</dbReference>
<feature type="domain" description="Carbohydrate kinase PfkB" evidence="3">
    <location>
        <begin position="7"/>
        <end position="299"/>
    </location>
</feature>
<evidence type="ECO:0000313" key="5">
    <source>
        <dbReference type="Proteomes" id="UP000239340"/>
    </source>
</evidence>
<sequence length="331" mass="34813">MRDQSRTVAVIGNVQADLVLRPVAALPPPGEERFVDDVSFRPGGSGGVTGMVLAAAGAPVRLFGTLGRDPIGAVIRSMLAEVGVETSDIREVELPTSITVALEAAERERSFLTSRGHMEAFSKYDLADEALTAEITLLTGFFTTPALQADIAGLASRARRNGSIVLFDPGSDQFGWSDAVREMLCSILEECDCFLPNEAELLALTGCTDVGDALARLRRRFDGCIVVKTGAKGCLVADTGGGTPAAIRPDPVEAPDTTGAGDSFNAGLALGLSRGLDWVASAHLATALASEVLRQPAARRYLTPRDLARLDLARGGRSAPLEIEGVRRGLQ</sequence>
<dbReference type="EMBL" id="CP024310">
    <property type="protein sequence ID" value="AUX79359.1"/>
    <property type="molecule type" value="Genomic_DNA"/>
</dbReference>
<dbReference type="RefSeq" id="WP_104840800.1">
    <property type="nucleotide sequence ID" value="NZ_CP024310.1"/>
</dbReference>
<geneLocation type="plasmid" evidence="5">
    <name>psfrenxt3c</name>
</geneLocation>
<dbReference type="GO" id="GO:0016301">
    <property type="term" value="F:kinase activity"/>
    <property type="evidence" value="ECO:0007669"/>
    <property type="project" value="UniProtKB-KW"/>
</dbReference>
<dbReference type="AlphaFoldDB" id="A0A2L0HF03"/>
<dbReference type="Pfam" id="PF00294">
    <property type="entry name" value="PfkB"/>
    <property type="match status" value="1"/>
</dbReference>
<evidence type="ECO:0000256" key="2">
    <source>
        <dbReference type="ARBA" id="ARBA00022777"/>
    </source>
</evidence>
<proteinExistence type="predicted"/>
<keyword evidence="4" id="KW-0614">Plasmid</keyword>
<dbReference type="SUPFAM" id="SSF53613">
    <property type="entry name" value="Ribokinase-like"/>
    <property type="match status" value="1"/>
</dbReference>
<dbReference type="PANTHER" id="PTHR10584">
    <property type="entry name" value="SUGAR KINASE"/>
    <property type="match status" value="1"/>
</dbReference>
<dbReference type="InterPro" id="IPR011611">
    <property type="entry name" value="PfkB_dom"/>
</dbReference>
<keyword evidence="2 4" id="KW-0418">Kinase</keyword>
<evidence type="ECO:0000259" key="3">
    <source>
        <dbReference type="Pfam" id="PF00294"/>
    </source>
</evidence>
<dbReference type="PROSITE" id="PS00584">
    <property type="entry name" value="PFKB_KINASES_2"/>
    <property type="match status" value="1"/>
</dbReference>
<evidence type="ECO:0000313" key="4">
    <source>
        <dbReference type="EMBL" id="AUX79359.1"/>
    </source>
</evidence>
<protein>
    <submittedName>
        <fullName evidence="4">Carbohydrate/purine kinase protein</fullName>
    </submittedName>
</protein>